<dbReference type="Proteomes" id="UP000502179">
    <property type="component" value="Chromosome"/>
</dbReference>
<protein>
    <submittedName>
        <fullName evidence="1">Uncharacterized protein</fullName>
    </submittedName>
</protein>
<proteinExistence type="predicted"/>
<organism evidence="1 2">
    <name type="scientific">Thermosulfuriphilus ammonigenes</name>
    <dbReference type="NCBI Taxonomy" id="1936021"/>
    <lineage>
        <taxon>Bacteria</taxon>
        <taxon>Pseudomonadati</taxon>
        <taxon>Thermodesulfobacteriota</taxon>
        <taxon>Thermodesulfobacteria</taxon>
        <taxon>Thermodesulfobacteriales</taxon>
        <taxon>Thermodesulfobacteriaceae</taxon>
        <taxon>Thermosulfuriphilus</taxon>
    </lineage>
</organism>
<reference evidence="1 2" key="1">
    <citation type="submission" date="2020-02" db="EMBL/GenBank/DDBJ databases">
        <title>Genome analysis of Thermosulfuriphilus ammonigenes ST65T, an anaerobic thermophilic chemolithoautotrophic bacterium isolated from a deep-sea hydrothermal vent.</title>
        <authorList>
            <person name="Slobodkina G."/>
            <person name="Allioux M."/>
            <person name="Merkel A."/>
            <person name="Alain K."/>
            <person name="Jebbar M."/>
            <person name="Slobodkin A."/>
        </authorList>
    </citation>
    <scope>NUCLEOTIDE SEQUENCE [LARGE SCALE GENOMIC DNA]</scope>
    <source>
        <strain evidence="1 2">ST65</strain>
    </source>
</reference>
<dbReference type="NCBIfam" id="NF037970">
    <property type="entry name" value="vanZ_1"/>
    <property type="match status" value="1"/>
</dbReference>
<name>A0A6G7PVX4_9BACT</name>
<sequence>MAYEGLKRFLPAGIYMIFLLAVAVIPLGPPGGSDKLAHALSYFILGLLLFWWASWRLAHRPAYLVALVVIGIGAVHGALVEMVQSQVPGRVADLGDWQADIFGLLTSLLAALPILGARKS</sequence>
<dbReference type="AlphaFoldDB" id="A0A6G7PVX4"/>
<dbReference type="EMBL" id="CP048877">
    <property type="protein sequence ID" value="QIJ71706.1"/>
    <property type="molecule type" value="Genomic_DNA"/>
</dbReference>
<dbReference type="PANTHER" id="PTHR28008">
    <property type="entry name" value="DOMAIN PROTEIN, PUTATIVE (AFU_ORTHOLOGUE AFUA_3G10980)-RELATED"/>
    <property type="match status" value="1"/>
</dbReference>
<dbReference type="KEGG" id="tav:G4V39_05205"/>
<gene>
    <name evidence="1" type="ORF">G4V39_05205</name>
</gene>
<dbReference type="PANTHER" id="PTHR28008:SF1">
    <property type="entry name" value="DOMAIN PROTEIN, PUTATIVE (AFU_ORTHOLOGUE AFUA_3G10980)-RELATED"/>
    <property type="match status" value="1"/>
</dbReference>
<keyword evidence="2" id="KW-1185">Reference proteome</keyword>
<evidence type="ECO:0000313" key="1">
    <source>
        <dbReference type="EMBL" id="QIJ71706.1"/>
    </source>
</evidence>
<dbReference type="RefSeq" id="WP_166031924.1">
    <property type="nucleotide sequence ID" value="NZ_CP048877.1"/>
</dbReference>
<accession>A0A6G7PVX4</accession>
<evidence type="ECO:0000313" key="2">
    <source>
        <dbReference type="Proteomes" id="UP000502179"/>
    </source>
</evidence>